<keyword evidence="13" id="KW-1185">Reference proteome</keyword>
<evidence type="ECO:0000256" key="10">
    <source>
        <dbReference type="SAM" id="SignalP"/>
    </source>
</evidence>
<evidence type="ECO:0000256" key="5">
    <source>
        <dbReference type="ARBA" id="ARBA00022558"/>
    </source>
</evidence>
<dbReference type="KEGG" id="pmak:PMPD1_3936"/>
<comment type="similarity">
    <text evidence="2">Belongs to the fimbrial export usher family.</text>
</comment>
<evidence type="ECO:0000256" key="8">
    <source>
        <dbReference type="ARBA" id="ARBA00023136"/>
    </source>
</evidence>
<dbReference type="RefSeq" id="WP_173635682.1">
    <property type="nucleotide sequence ID" value="NZ_CP054212.1"/>
</dbReference>
<dbReference type="InterPro" id="IPR025885">
    <property type="entry name" value="PapC_N"/>
</dbReference>
<dbReference type="Gene3D" id="2.60.40.3110">
    <property type="match status" value="1"/>
</dbReference>
<dbReference type="GO" id="GO:0009279">
    <property type="term" value="C:cell outer membrane"/>
    <property type="evidence" value="ECO:0007669"/>
    <property type="project" value="UniProtKB-SubCell"/>
</dbReference>
<dbReference type="GO" id="GO:0015473">
    <property type="term" value="F:fimbrial usher porin activity"/>
    <property type="evidence" value="ECO:0007669"/>
    <property type="project" value="InterPro"/>
</dbReference>
<evidence type="ECO:0000313" key="13">
    <source>
        <dbReference type="Proteomes" id="UP000505325"/>
    </source>
</evidence>
<evidence type="ECO:0000256" key="6">
    <source>
        <dbReference type="ARBA" id="ARBA00022692"/>
    </source>
</evidence>
<dbReference type="Gene3D" id="3.10.20.410">
    <property type="match status" value="1"/>
</dbReference>
<proteinExistence type="inferred from homology"/>
<evidence type="ECO:0000313" key="12">
    <source>
        <dbReference type="EMBL" id="QKJ88845.1"/>
    </source>
</evidence>
<evidence type="ECO:0000256" key="2">
    <source>
        <dbReference type="ARBA" id="ARBA00008064"/>
    </source>
</evidence>
<dbReference type="SUPFAM" id="SSF141729">
    <property type="entry name" value="FimD N-terminal domain-like"/>
    <property type="match status" value="1"/>
</dbReference>
<name>A0A6M8UE57_9GAMM</name>
<keyword evidence="3" id="KW-0813">Transport</keyword>
<dbReference type="PANTHER" id="PTHR30451:SF21">
    <property type="entry name" value="FIMBRIAL USHER DOMAIN-CONTAINING PROTEIN YDET-RELATED"/>
    <property type="match status" value="1"/>
</dbReference>
<dbReference type="InterPro" id="IPR042186">
    <property type="entry name" value="FimD_plug_dom"/>
</dbReference>
<evidence type="ECO:0000256" key="3">
    <source>
        <dbReference type="ARBA" id="ARBA00022448"/>
    </source>
</evidence>
<organism evidence="12 13">
    <name type="scientific">Paramixta manurensis</name>
    <dbReference type="NCBI Taxonomy" id="2740817"/>
    <lineage>
        <taxon>Bacteria</taxon>
        <taxon>Pseudomonadati</taxon>
        <taxon>Pseudomonadota</taxon>
        <taxon>Gammaproteobacteria</taxon>
        <taxon>Enterobacterales</taxon>
        <taxon>Erwiniaceae</taxon>
        <taxon>Paramixta</taxon>
    </lineage>
</organism>
<dbReference type="Proteomes" id="UP000505325">
    <property type="component" value="Chromosome"/>
</dbReference>
<keyword evidence="5" id="KW-1029">Fimbrium biogenesis</keyword>
<keyword evidence="4" id="KW-1134">Transmembrane beta strand</keyword>
<evidence type="ECO:0000256" key="9">
    <source>
        <dbReference type="ARBA" id="ARBA00023237"/>
    </source>
</evidence>
<keyword evidence="8" id="KW-0472">Membrane</keyword>
<evidence type="ECO:0000256" key="7">
    <source>
        <dbReference type="ARBA" id="ARBA00022729"/>
    </source>
</evidence>
<feature type="chain" id="PRO_5027027158" evidence="10">
    <location>
        <begin position="23"/>
        <end position="711"/>
    </location>
</feature>
<keyword evidence="9" id="KW-0998">Cell outer membrane</keyword>
<reference evidence="12 13" key="1">
    <citation type="submission" date="2020-06" db="EMBL/GenBank/DDBJ databases">
        <title>Genome sequence of Paramixta manurensis strain PD-1.</title>
        <authorList>
            <person name="Lee C.W."/>
            <person name="Kim J."/>
        </authorList>
    </citation>
    <scope>NUCLEOTIDE SEQUENCE [LARGE SCALE GENOMIC DNA]</scope>
    <source>
        <strain evidence="12 13">PD-1</strain>
    </source>
</reference>
<evidence type="ECO:0000256" key="4">
    <source>
        <dbReference type="ARBA" id="ARBA00022452"/>
    </source>
</evidence>
<feature type="domain" description="PapC N-terminal" evidence="11">
    <location>
        <begin position="26"/>
        <end position="131"/>
    </location>
</feature>
<comment type="subcellular location">
    <subcellularLocation>
        <location evidence="1">Cell outer membrane</location>
        <topology evidence="1">Multi-pass membrane protein</topology>
    </subcellularLocation>
</comment>
<dbReference type="InterPro" id="IPR037224">
    <property type="entry name" value="PapC_N_sf"/>
</dbReference>
<gene>
    <name evidence="12" type="ORF">PMPD1_3936</name>
</gene>
<dbReference type="GO" id="GO:0009297">
    <property type="term" value="P:pilus assembly"/>
    <property type="evidence" value="ECO:0007669"/>
    <property type="project" value="InterPro"/>
</dbReference>
<dbReference type="Pfam" id="PF13954">
    <property type="entry name" value="PapC_N"/>
    <property type="match status" value="1"/>
</dbReference>
<dbReference type="PANTHER" id="PTHR30451">
    <property type="entry name" value="OUTER MEMBRANE USHER PROTEIN"/>
    <property type="match status" value="1"/>
</dbReference>
<accession>A0A6M8UE57</accession>
<dbReference type="EMBL" id="CP054212">
    <property type="protein sequence ID" value="QKJ88845.1"/>
    <property type="molecule type" value="Genomic_DNA"/>
</dbReference>
<sequence length="711" mass="79078">MLPRSLLLLLALLLLPFSLAQAQTQHVLVIVNNAWKGNISLDFQHDFPCLGRPLLEEWGVKLRHFAADAWSPQGCLSEIELQRHHIRLWYQPEGKLLTLLFPPGSMNPQQNGVSTSRWDDGINAAFVNYRVDYDWHRPEYAGDERGANLEVQLDNGLNYGPWRLRYQNTLWKDRQGQHGSYTRSASLWRAIRPLRSQLLFGDSTTSDTFFAGMPFRGVTLATDEAMFPDSWRPFSPWINGFAKTQAEVTIQQNGETVYRINVPPGPFTIRDFYPPNPDGSLQLTITESDGTEHERDLPYAAMPALVHEDNLSYELVGGRYRTWHGVDSATPGFFQATLARGIAPLFTLYGGVQHADSYLGSLAGVGVNLKAFGALSADVTRSDYISWQETFRGSMWRMRYAKAFFSTETSFSAMLRYYPAGQNYRSLEEKITQPAPGDTWLSDESQARKLSQELWLNQTLSENSSLSLSYAQHSWRSPDKHTRSFSLSYANSFDDIDISIWLERSRSQWGGPETTLAFTIGITLPDAIAGSSPAISYTNNLASHAAAKHGVNLYGTALSDYSLRYDITAEHTEHGNDALNASMGYQYNGGEMNSSLVRSGKQRDYHADVSGSLLLHAGGITPGQTMSDTMALLVVPDSPGIASYNQFGVTTNARGEALVGYLTPWRVNRLTLDSWNLPDGITLPVSELETVPTKGAIIKATFPPTEKAPGS</sequence>
<dbReference type="Pfam" id="PF00577">
    <property type="entry name" value="Usher"/>
    <property type="match status" value="1"/>
</dbReference>
<protein>
    <submittedName>
        <fullName evidence="12">Fimbria/pilus outer membrane usher protein</fullName>
    </submittedName>
</protein>
<evidence type="ECO:0000256" key="1">
    <source>
        <dbReference type="ARBA" id="ARBA00004571"/>
    </source>
</evidence>
<dbReference type="Gene3D" id="2.60.40.2610">
    <property type="entry name" value="Outer membrane usher protein FimD, plug domain"/>
    <property type="match status" value="1"/>
</dbReference>
<keyword evidence="7 10" id="KW-0732">Signal</keyword>
<dbReference type="InterPro" id="IPR000015">
    <property type="entry name" value="Fimb_usher"/>
</dbReference>
<feature type="signal peptide" evidence="10">
    <location>
        <begin position="1"/>
        <end position="22"/>
    </location>
</feature>
<dbReference type="AlphaFoldDB" id="A0A6M8UE57"/>
<evidence type="ECO:0000259" key="11">
    <source>
        <dbReference type="Pfam" id="PF13954"/>
    </source>
</evidence>
<keyword evidence="6" id="KW-0812">Transmembrane</keyword>